<evidence type="ECO:0000256" key="5">
    <source>
        <dbReference type="ARBA" id="ARBA00022618"/>
    </source>
</evidence>
<dbReference type="InterPro" id="IPR037041">
    <property type="entry name" value="Trigger_fac_C_sf"/>
</dbReference>
<dbReference type="Gene3D" id="3.30.70.1050">
    <property type="entry name" value="Trigger factor ribosome-binding domain"/>
    <property type="match status" value="1"/>
</dbReference>
<evidence type="ECO:0000256" key="12">
    <source>
        <dbReference type="HAMAP-Rule" id="MF_00303"/>
    </source>
</evidence>
<dbReference type="OrthoDB" id="9767721at2"/>
<dbReference type="AlphaFoldDB" id="A0A2S0KNL8"/>
<dbReference type="PANTHER" id="PTHR30560:SF3">
    <property type="entry name" value="TRIGGER FACTOR-LIKE PROTEIN TIG, CHLOROPLASTIC"/>
    <property type="match status" value="1"/>
</dbReference>
<dbReference type="InterPro" id="IPR046357">
    <property type="entry name" value="PPIase_dom_sf"/>
</dbReference>
<proteinExistence type="inferred from homology"/>
<protein>
    <recommendedName>
        <fullName evidence="4 12">Trigger factor</fullName>
        <shortName evidence="12">TF</shortName>
        <ecNumber evidence="3 12">5.2.1.8</ecNumber>
    </recommendedName>
    <alternativeName>
        <fullName evidence="11 12">PPIase</fullName>
    </alternativeName>
</protein>
<comment type="subcellular location">
    <subcellularLocation>
        <location evidence="12">Cytoplasm</location>
    </subcellularLocation>
    <text evidence="12">About half TF is bound to the ribosome near the polypeptide exit tunnel while the other half is free in the cytoplasm.</text>
</comment>
<dbReference type="FunFam" id="3.10.50.40:FF:000001">
    <property type="entry name" value="Trigger factor"/>
    <property type="match status" value="1"/>
</dbReference>
<evidence type="ECO:0000256" key="4">
    <source>
        <dbReference type="ARBA" id="ARBA00016902"/>
    </source>
</evidence>
<dbReference type="PANTHER" id="PTHR30560">
    <property type="entry name" value="TRIGGER FACTOR CHAPERONE AND PEPTIDYL-PROLYL CIS/TRANS ISOMERASE"/>
    <property type="match status" value="1"/>
</dbReference>
<dbReference type="NCBIfam" id="TIGR00115">
    <property type="entry name" value="tig"/>
    <property type="match status" value="1"/>
</dbReference>
<comment type="catalytic activity">
    <reaction evidence="1 12 13">
        <text>[protein]-peptidylproline (omega=180) = [protein]-peptidylproline (omega=0)</text>
        <dbReference type="Rhea" id="RHEA:16237"/>
        <dbReference type="Rhea" id="RHEA-COMP:10747"/>
        <dbReference type="Rhea" id="RHEA-COMP:10748"/>
        <dbReference type="ChEBI" id="CHEBI:83833"/>
        <dbReference type="ChEBI" id="CHEBI:83834"/>
        <dbReference type="EC" id="5.2.1.8"/>
    </reaction>
</comment>
<gene>
    <name evidence="12" type="primary">tig</name>
    <name evidence="17" type="ORF">C5Q98_05100</name>
</gene>
<evidence type="ECO:0000313" key="18">
    <source>
        <dbReference type="Proteomes" id="UP000237947"/>
    </source>
</evidence>
<evidence type="ECO:0000256" key="14">
    <source>
        <dbReference type="RuleBase" id="RU003914"/>
    </source>
</evidence>
<dbReference type="GO" id="GO:0015031">
    <property type="term" value="P:protein transport"/>
    <property type="evidence" value="ECO:0007669"/>
    <property type="project" value="UniProtKB-UniRule"/>
</dbReference>
<dbReference type="GO" id="GO:0003755">
    <property type="term" value="F:peptidyl-prolyl cis-trans isomerase activity"/>
    <property type="evidence" value="ECO:0007669"/>
    <property type="project" value="UniProtKB-UniRule"/>
</dbReference>
<sequence>MDRDFKQEEKNNGVLRLSFTAEEFSKALDEAFKRNAGSFEIQGFRKGKAPKQIVLAHYGEGILYDDAISYLVNPAYIEAIEELDINPVSQPELNVEKIGSKEGLEVVLSFDTEPEAKLGEYKGVKAVRPKDTVDEEDIENEIKRVQERNARLVPVEDEAAKEGDTVNIDFEGFKDGVAFDGGKGEGHDLELGSNSFIPGFEDQLVGAKAGDDVKVNVTFPEEYHAEDLAGADAVFEVKVNSIKRKELPELDDDFAMDISEFDTFAEYKDSVGKELTEQIKEYSDREFENNVLKKVAENIEVEIPQSMLEHEVDHILEYQERQLQQQGLSLELYLQFMGQDIEEFKKSIYPVAEDQIKTRLALKAVIKEENLEVEEADLEAELEALAESTKLTVEQVKERIDMNPSTQKAFERDALTNKAVKFLVENAEAISPEEAAELLDVKVDAEAEEAEDAE</sequence>
<dbReference type="InterPro" id="IPR001179">
    <property type="entry name" value="PPIase_FKBP_dom"/>
</dbReference>
<dbReference type="Proteomes" id="UP000237947">
    <property type="component" value="Chromosome"/>
</dbReference>
<evidence type="ECO:0000256" key="7">
    <source>
        <dbReference type="ARBA" id="ARBA00023186"/>
    </source>
</evidence>
<keyword evidence="15" id="KW-0175">Coiled coil</keyword>
<accession>A0A2S0KNL8</accession>
<dbReference type="GO" id="GO:0043335">
    <property type="term" value="P:protein unfolding"/>
    <property type="evidence" value="ECO:0007669"/>
    <property type="project" value="TreeGrafter"/>
</dbReference>
<evidence type="ECO:0000256" key="1">
    <source>
        <dbReference type="ARBA" id="ARBA00000971"/>
    </source>
</evidence>
<dbReference type="GO" id="GO:0051083">
    <property type="term" value="P:'de novo' cotranslational protein folding"/>
    <property type="evidence" value="ECO:0007669"/>
    <property type="project" value="TreeGrafter"/>
</dbReference>
<dbReference type="PIRSF" id="PIRSF003095">
    <property type="entry name" value="Trigger_factor"/>
    <property type="match status" value="1"/>
</dbReference>
<keyword evidence="18" id="KW-1185">Reference proteome</keyword>
<dbReference type="InterPro" id="IPR027304">
    <property type="entry name" value="Trigger_fact/SurA_dom_sf"/>
</dbReference>
<evidence type="ECO:0000259" key="16">
    <source>
        <dbReference type="PROSITE" id="PS50059"/>
    </source>
</evidence>
<keyword evidence="9 12" id="KW-0131">Cell cycle</keyword>
<comment type="function">
    <text evidence="10 12">Involved in protein export. Acts as a chaperone by maintaining the newly synthesized protein in an open conformation. Functions as a peptidyl-prolyl cis-trans isomerase.</text>
</comment>
<dbReference type="Pfam" id="PF05698">
    <property type="entry name" value="Trigger_C"/>
    <property type="match status" value="1"/>
</dbReference>
<dbReference type="HAMAP" id="MF_00303">
    <property type="entry name" value="Trigger_factor_Tig"/>
    <property type="match status" value="1"/>
</dbReference>
<dbReference type="Gene3D" id="1.10.3120.10">
    <property type="entry name" value="Trigger factor, C-terminal domain"/>
    <property type="match status" value="1"/>
</dbReference>
<evidence type="ECO:0000256" key="2">
    <source>
        <dbReference type="ARBA" id="ARBA00005464"/>
    </source>
</evidence>
<evidence type="ECO:0000256" key="11">
    <source>
        <dbReference type="ARBA" id="ARBA00029986"/>
    </source>
</evidence>
<name>A0A2S0KNL8_9FIRM</name>
<dbReference type="RefSeq" id="WP_106012580.1">
    <property type="nucleotide sequence ID" value="NZ_CP027226.1"/>
</dbReference>
<dbReference type="GO" id="GO:0043022">
    <property type="term" value="F:ribosome binding"/>
    <property type="evidence" value="ECO:0007669"/>
    <property type="project" value="TreeGrafter"/>
</dbReference>
<dbReference type="KEGG" id="fsa:C5Q98_05100"/>
<dbReference type="GO" id="GO:0005737">
    <property type="term" value="C:cytoplasm"/>
    <property type="evidence" value="ECO:0007669"/>
    <property type="project" value="UniProtKB-SubCell"/>
</dbReference>
<evidence type="ECO:0000313" key="17">
    <source>
        <dbReference type="EMBL" id="AVM42626.1"/>
    </source>
</evidence>
<evidence type="ECO:0000256" key="13">
    <source>
        <dbReference type="PROSITE-ProRule" id="PRU00277"/>
    </source>
</evidence>
<dbReference type="SUPFAM" id="SSF109998">
    <property type="entry name" value="Triger factor/SurA peptide-binding domain-like"/>
    <property type="match status" value="1"/>
</dbReference>
<feature type="domain" description="PPIase FKBP-type" evidence="16">
    <location>
        <begin position="163"/>
        <end position="243"/>
    </location>
</feature>
<dbReference type="GO" id="GO:0051301">
    <property type="term" value="P:cell division"/>
    <property type="evidence" value="ECO:0007669"/>
    <property type="project" value="UniProtKB-KW"/>
</dbReference>
<evidence type="ECO:0000256" key="3">
    <source>
        <dbReference type="ARBA" id="ARBA00013194"/>
    </source>
</evidence>
<dbReference type="SUPFAM" id="SSF54534">
    <property type="entry name" value="FKBP-like"/>
    <property type="match status" value="1"/>
</dbReference>
<dbReference type="GO" id="GO:0044183">
    <property type="term" value="F:protein folding chaperone"/>
    <property type="evidence" value="ECO:0007669"/>
    <property type="project" value="TreeGrafter"/>
</dbReference>
<dbReference type="Pfam" id="PF05697">
    <property type="entry name" value="Trigger_N"/>
    <property type="match status" value="1"/>
</dbReference>
<dbReference type="InterPro" id="IPR005215">
    <property type="entry name" value="Trig_fac"/>
</dbReference>
<keyword evidence="12" id="KW-0963">Cytoplasm</keyword>
<evidence type="ECO:0000256" key="10">
    <source>
        <dbReference type="ARBA" id="ARBA00024849"/>
    </source>
</evidence>
<dbReference type="EC" id="5.2.1.8" evidence="3 12"/>
<evidence type="ECO:0000256" key="8">
    <source>
        <dbReference type="ARBA" id="ARBA00023235"/>
    </source>
</evidence>
<organism evidence="17 18">
    <name type="scientific">Fastidiosipila sanguinis</name>
    <dbReference type="NCBI Taxonomy" id="236753"/>
    <lineage>
        <taxon>Bacteria</taxon>
        <taxon>Bacillati</taxon>
        <taxon>Bacillota</taxon>
        <taxon>Clostridia</taxon>
        <taxon>Eubacteriales</taxon>
        <taxon>Oscillospiraceae</taxon>
        <taxon>Fastidiosipila</taxon>
    </lineage>
</organism>
<reference evidence="18" key="1">
    <citation type="submission" date="2018-02" db="EMBL/GenBank/DDBJ databases">
        <authorList>
            <person name="Holder M.E."/>
            <person name="Ajami N.J."/>
            <person name="Petrosino J.F."/>
        </authorList>
    </citation>
    <scope>NUCLEOTIDE SEQUENCE [LARGE SCALE GENOMIC DNA]</scope>
    <source>
        <strain evidence="18">CCUG 47711</strain>
    </source>
</reference>
<dbReference type="EMBL" id="CP027226">
    <property type="protein sequence ID" value="AVM42626.1"/>
    <property type="molecule type" value="Genomic_DNA"/>
</dbReference>
<dbReference type="InterPro" id="IPR036611">
    <property type="entry name" value="Trigger_fac_ribosome-bd_sf"/>
</dbReference>
<dbReference type="InterPro" id="IPR008881">
    <property type="entry name" value="Trigger_fac_ribosome-bd_bac"/>
</dbReference>
<evidence type="ECO:0000256" key="9">
    <source>
        <dbReference type="ARBA" id="ARBA00023306"/>
    </source>
</evidence>
<comment type="similarity">
    <text evidence="2 12 14">Belongs to the FKBP-type PPIase family. Tig subfamily.</text>
</comment>
<keyword evidence="7 12" id="KW-0143">Chaperone</keyword>
<evidence type="ECO:0000256" key="6">
    <source>
        <dbReference type="ARBA" id="ARBA00023110"/>
    </source>
</evidence>
<feature type="coiled-coil region" evidence="15">
    <location>
        <begin position="368"/>
        <end position="399"/>
    </location>
</feature>
<dbReference type="Gene3D" id="3.10.50.40">
    <property type="match status" value="1"/>
</dbReference>
<keyword evidence="8 12" id="KW-0413">Isomerase</keyword>
<keyword evidence="6 12" id="KW-0697">Rotamase</keyword>
<comment type="domain">
    <text evidence="12">Consists of 3 domains; the N-terminus binds the ribosome, the middle domain has PPIase activity, while the C-terminus has intrinsic chaperone activity on its own.</text>
</comment>
<dbReference type="PROSITE" id="PS50059">
    <property type="entry name" value="FKBP_PPIASE"/>
    <property type="match status" value="1"/>
</dbReference>
<dbReference type="InterPro" id="IPR008880">
    <property type="entry name" value="Trigger_fac_C"/>
</dbReference>
<dbReference type="SUPFAM" id="SSF102735">
    <property type="entry name" value="Trigger factor ribosome-binding domain"/>
    <property type="match status" value="1"/>
</dbReference>
<dbReference type="Pfam" id="PF00254">
    <property type="entry name" value="FKBP_C"/>
    <property type="match status" value="1"/>
</dbReference>
<keyword evidence="5 12" id="KW-0132">Cell division</keyword>
<evidence type="ECO:0000256" key="15">
    <source>
        <dbReference type="SAM" id="Coils"/>
    </source>
</evidence>